<dbReference type="Pfam" id="PF12807">
    <property type="entry name" value="eIF3_p135"/>
    <property type="match status" value="1"/>
</dbReference>
<gene>
    <name evidence="3" type="ORF">FPE_LOCUS33513</name>
</gene>
<evidence type="ECO:0000313" key="4">
    <source>
        <dbReference type="Proteomes" id="UP000834106"/>
    </source>
</evidence>
<organism evidence="3 4">
    <name type="scientific">Fraxinus pennsylvanica</name>
    <dbReference type="NCBI Taxonomy" id="56036"/>
    <lineage>
        <taxon>Eukaryota</taxon>
        <taxon>Viridiplantae</taxon>
        <taxon>Streptophyta</taxon>
        <taxon>Embryophyta</taxon>
        <taxon>Tracheophyta</taxon>
        <taxon>Spermatophyta</taxon>
        <taxon>Magnoliopsida</taxon>
        <taxon>eudicotyledons</taxon>
        <taxon>Gunneridae</taxon>
        <taxon>Pentapetalae</taxon>
        <taxon>asterids</taxon>
        <taxon>lamiids</taxon>
        <taxon>Lamiales</taxon>
        <taxon>Oleaceae</taxon>
        <taxon>Oleeae</taxon>
        <taxon>Fraxinus</taxon>
    </lineage>
</organism>
<dbReference type="GO" id="GO:0005737">
    <property type="term" value="C:cytoplasm"/>
    <property type="evidence" value="ECO:0007669"/>
    <property type="project" value="TreeGrafter"/>
</dbReference>
<accession>A0AAD2ADD2</accession>
<feature type="region of interest" description="Disordered" evidence="1">
    <location>
        <begin position="1"/>
        <end position="120"/>
    </location>
</feature>
<dbReference type="AlphaFoldDB" id="A0AAD2ADD2"/>
<dbReference type="PANTHER" id="PTHR12601:SF6">
    <property type="entry name" value="CLUSTERED MITOCHONDRIA PROTEIN HOMOLOG"/>
    <property type="match status" value="1"/>
</dbReference>
<feature type="compositionally biased region" description="Polar residues" evidence="1">
    <location>
        <begin position="69"/>
        <end position="87"/>
    </location>
</feature>
<feature type="domain" description="CLU central" evidence="2">
    <location>
        <begin position="175"/>
        <end position="323"/>
    </location>
</feature>
<feature type="compositionally biased region" description="Acidic residues" evidence="1">
    <location>
        <begin position="44"/>
        <end position="56"/>
    </location>
</feature>
<dbReference type="CDD" id="cd15466">
    <property type="entry name" value="CLU-central"/>
    <property type="match status" value="1"/>
</dbReference>
<evidence type="ECO:0000256" key="1">
    <source>
        <dbReference type="SAM" id="MobiDB-lite"/>
    </source>
</evidence>
<dbReference type="InterPro" id="IPR011990">
    <property type="entry name" value="TPR-like_helical_dom_sf"/>
</dbReference>
<dbReference type="InterPro" id="IPR027523">
    <property type="entry name" value="CLU_prot"/>
</dbReference>
<evidence type="ECO:0000313" key="3">
    <source>
        <dbReference type="EMBL" id="CAI9786083.1"/>
    </source>
</evidence>
<dbReference type="EMBL" id="OU503057">
    <property type="protein sequence ID" value="CAI9786083.1"/>
    <property type="molecule type" value="Genomic_DNA"/>
</dbReference>
<reference evidence="3" key="1">
    <citation type="submission" date="2023-05" db="EMBL/GenBank/DDBJ databases">
        <authorList>
            <person name="Huff M."/>
        </authorList>
    </citation>
    <scope>NUCLEOTIDE SEQUENCE</scope>
</reference>
<proteinExistence type="predicted"/>
<name>A0AAD2ADD2_9LAMI</name>
<feature type="compositionally biased region" description="Basic and acidic residues" evidence="1">
    <location>
        <begin position="93"/>
        <end position="108"/>
    </location>
</feature>
<dbReference type="Proteomes" id="UP000834106">
    <property type="component" value="Chromosome 22"/>
</dbReference>
<dbReference type="Gene3D" id="1.25.40.10">
    <property type="entry name" value="Tetratricopeptide repeat domain"/>
    <property type="match status" value="1"/>
</dbReference>
<feature type="compositionally biased region" description="Polar residues" evidence="1">
    <location>
        <begin position="109"/>
        <end position="119"/>
    </location>
</feature>
<dbReference type="PANTHER" id="PTHR12601">
    <property type="entry name" value="EUKARYOTIC TRANSLATION INITIATION FACTOR 3 SUBUNIT EIF-3"/>
    <property type="match status" value="1"/>
</dbReference>
<protein>
    <recommendedName>
        <fullName evidence="2">CLU central domain-containing protein</fullName>
    </recommendedName>
</protein>
<evidence type="ECO:0000259" key="2">
    <source>
        <dbReference type="Pfam" id="PF12807"/>
    </source>
</evidence>
<sequence>MYYAAPESSIQGERKNESQTLNLIPPLDHSDNTSGQVVDKNGEYPEEVTEGLEEITGELGEQPDAYLNEENNQNQMEATPLQVPSNQSSSDDDSPHESQDTAEGEKQTSQECGSQTSIKDSTEELLFNPNVFTEFKLAGSQEEIAADEENVRRASLHLKDVVLPKFIQDLCTLEVSPMDGQTLTEALHAHGINVRYIGKVAEGTKHLTHLWDLCSNEIVVRSAKHILKARTQNAESFSPGIPRPNVQILQAPGKSSKEQAKYKSGESGRTKHSYLSMTFDSLCENFLLQFNLPEDARMLAKKISVIRNLSLKVGITLAAREYFLDAAVPFQVSDILDLQPGMLSEAYTLFTEAFTILQQVTGPMHREVANCCRYLAMVLYHAGDMAGVIMQQHKELIINERCLGLEHPDTAHRHEFFII</sequence>
<keyword evidence="4" id="KW-1185">Reference proteome</keyword>
<dbReference type="InterPro" id="IPR033646">
    <property type="entry name" value="CLU-central"/>
</dbReference>